<keyword evidence="2" id="KW-0812">Transmembrane</keyword>
<protein>
    <submittedName>
        <fullName evidence="3">Uncharacterized protein</fullName>
    </submittedName>
</protein>
<feature type="transmembrane region" description="Helical" evidence="2">
    <location>
        <begin position="114"/>
        <end position="133"/>
    </location>
</feature>
<dbReference type="eggNOG" id="ENOG5033HA6">
    <property type="taxonomic scope" value="Bacteria"/>
</dbReference>
<dbReference type="KEGG" id="rce:RC1_2846"/>
<evidence type="ECO:0000313" key="4">
    <source>
        <dbReference type="Proteomes" id="UP000001591"/>
    </source>
</evidence>
<evidence type="ECO:0000256" key="2">
    <source>
        <dbReference type="SAM" id="Phobius"/>
    </source>
</evidence>
<reference evidence="3 4" key="1">
    <citation type="journal article" date="2010" name="BMC Genomics">
        <title>Metabolic flexibility revealed in the genome of the cyst-forming alpha-1 proteobacterium Rhodospirillum centenum.</title>
        <authorList>
            <person name="Lu Y.K."/>
            <person name="Marden J."/>
            <person name="Han M."/>
            <person name="Swingley W.D."/>
            <person name="Mastrian S.D."/>
            <person name="Chowdhury S.R."/>
            <person name="Hao J."/>
            <person name="Helmy T."/>
            <person name="Kim S."/>
            <person name="Kurdoglu A.A."/>
            <person name="Matthies H.J."/>
            <person name="Rollo D."/>
            <person name="Stothard P."/>
            <person name="Blankenship R.E."/>
            <person name="Bauer C.E."/>
            <person name="Touchman J.W."/>
        </authorList>
    </citation>
    <scope>NUCLEOTIDE SEQUENCE [LARGE SCALE GENOMIC DNA]</scope>
    <source>
        <strain evidence="4">ATCC 51521 / SW</strain>
    </source>
</reference>
<organism evidence="3 4">
    <name type="scientific">Rhodospirillum centenum (strain ATCC 51521 / SW)</name>
    <dbReference type="NCBI Taxonomy" id="414684"/>
    <lineage>
        <taxon>Bacteria</taxon>
        <taxon>Pseudomonadati</taxon>
        <taxon>Pseudomonadota</taxon>
        <taxon>Alphaproteobacteria</taxon>
        <taxon>Rhodospirillales</taxon>
        <taxon>Rhodospirillaceae</taxon>
        <taxon>Rhodospirillum</taxon>
    </lineage>
</organism>
<keyword evidence="2" id="KW-0472">Membrane</keyword>
<keyword evidence="2" id="KW-1133">Transmembrane helix</keyword>
<dbReference type="EMBL" id="CP000613">
    <property type="protein sequence ID" value="ACJ00218.1"/>
    <property type="molecule type" value="Genomic_DNA"/>
</dbReference>
<feature type="transmembrane region" description="Helical" evidence="2">
    <location>
        <begin position="74"/>
        <end position="94"/>
    </location>
</feature>
<dbReference type="HOGENOM" id="CLU_993483_0_0_5"/>
<feature type="transmembrane region" description="Helical" evidence="2">
    <location>
        <begin position="32"/>
        <end position="53"/>
    </location>
</feature>
<keyword evidence="4" id="KW-1185">Reference proteome</keyword>
<evidence type="ECO:0000313" key="3">
    <source>
        <dbReference type="EMBL" id="ACJ00218.1"/>
    </source>
</evidence>
<dbReference type="AlphaFoldDB" id="B6IV94"/>
<accession>B6IV94</accession>
<sequence length="280" mass="28572">MRGPFQFLATVALIAGVNIAFLRFDTVSWRTVAFLATAALLILLLRQFGLALTGHAAGVLIDGRNRISLDRLQVMAWTVLTTAVLVVAAASNLAGVGGPLPPGTSPLDITIPQFLLAALGISSATLAASPLILSTRPVADPARSAAQAAAGPADSAAVFTRETSQQADWTDIVQGEEVGNAATVDLGKVQQIFFTLLVLGAYTAEVFAAFRVEAPVTALPEPSETFLYLMGISHASYLAYKGVPKTAARGGLRATAAPAPSTAASPAPASPAPEGASGPG</sequence>
<feature type="region of interest" description="Disordered" evidence="1">
    <location>
        <begin position="251"/>
        <end position="280"/>
    </location>
</feature>
<gene>
    <name evidence="3" type="ordered locus">RC1_2846</name>
</gene>
<name>B6IV94_RHOCS</name>
<dbReference type="OrthoDB" id="6864970at2"/>
<proteinExistence type="predicted"/>
<dbReference type="Proteomes" id="UP000001591">
    <property type="component" value="Chromosome"/>
</dbReference>
<evidence type="ECO:0000256" key="1">
    <source>
        <dbReference type="SAM" id="MobiDB-lite"/>
    </source>
</evidence>
<dbReference type="RefSeq" id="WP_012567998.1">
    <property type="nucleotide sequence ID" value="NC_011420.2"/>
</dbReference>